<gene>
    <name evidence="1" type="ORF">ACFPM4_02280</name>
</gene>
<protein>
    <submittedName>
        <fullName evidence="1">Uncharacterized protein</fullName>
    </submittedName>
</protein>
<dbReference type="RefSeq" id="WP_382347253.1">
    <property type="nucleotide sequence ID" value="NZ_JBHSMC010000001.1"/>
</dbReference>
<organism evidence="1 2">
    <name type="scientific">Lederbergia graminis</name>
    <dbReference type="NCBI Taxonomy" id="735518"/>
    <lineage>
        <taxon>Bacteria</taxon>
        <taxon>Bacillati</taxon>
        <taxon>Bacillota</taxon>
        <taxon>Bacilli</taxon>
        <taxon>Bacillales</taxon>
        <taxon>Bacillaceae</taxon>
        <taxon>Lederbergia</taxon>
    </lineage>
</organism>
<evidence type="ECO:0000313" key="1">
    <source>
        <dbReference type="EMBL" id="MFC5463576.1"/>
    </source>
</evidence>
<dbReference type="EMBL" id="JBHSMC010000001">
    <property type="protein sequence ID" value="MFC5463576.1"/>
    <property type="molecule type" value="Genomic_DNA"/>
</dbReference>
<name>A0ABW0LGG8_9BACI</name>
<comment type="caution">
    <text evidence="1">The sequence shown here is derived from an EMBL/GenBank/DDBJ whole genome shotgun (WGS) entry which is preliminary data.</text>
</comment>
<proteinExistence type="predicted"/>
<keyword evidence="2" id="KW-1185">Reference proteome</keyword>
<accession>A0ABW0LGG8</accession>
<dbReference type="Proteomes" id="UP001596147">
    <property type="component" value="Unassembled WGS sequence"/>
</dbReference>
<reference evidence="2" key="1">
    <citation type="journal article" date="2019" name="Int. J. Syst. Evol. Microbiol.">
        <title>The Global Catalogue of Microorganisms (GCM) 10K type strain sequencing project: providing services to taxonomists for standard genome sequencing and annotation.</title>
        <authorList>
            <consortium name="The Broad Institute Genomics Platform"/>
            <consortium name="The Broad Institute Genome Sequencing Center for Infectious Disease"/>
            <person name="Wu L."/>
            <person name="Ma J."/>
        </authorList>
    </citation>
    <scope>NUCLEOTIDE SEQUENCE [LARGE SCALE GENOMIC DNA]</scope>
    <source>
        <strain evidence="2">CGMCC 1.12237</strain>
    </source>
</reference>
<evidence type="ECO:0000313" key="2">
    <source>
        <dbReference type="Proteomes" id="UP001596147"/>
    </source>
</evidence>
<sequence>MASILFEIECPQCKKVAIEDYYYKVGDKYVLCSHCGYNYTRLNKITPDNKLDFDIEENPGYGVFVLTKKAPEGKRYLLNSKPTEEQIQKYRDEFEKDDVIQEESYLVLYEDGELKCLFGTLPQDFLLSYDEFREKYGNDDDHLIDYEEELI</sequence>